<protein>
    <submittedName>
        <fullName evidence="2">Uncharacterized protein</fullName>
    </submittedName>
</protein>
<dbReference type="RefSeq" id="XP_007406297.1">
    <property type="nucleotide sequence ID" value="XM_007406235.1"/>
</dbReference>
<feature type="chain" id="PRO_5003321462" evidence="1">
    <location>
        <begin position="18"/>
        <end position="1011"/>
    </location>
</feature>
<proteinExistence type="predicted"/>
<feature type="signal peptide" evidence="1">
    <location>
        <begin position="1"/>
        <end position="17"/>
    </location>
</feature>
<dbReference type="AlphaFoldDB" id="F4RA77"/>
<evidence type="ECO:0000256" key="1">
    <source>
        <dbReference type="SAM" id="SignalP"/>
    </source>
</evidence>
<sequence length="1011" mass="115879">MWKIIWKAFLLMRSNSALQSNTTPLSTVQWFEEGDMGLGDSLLQDVNWPHLNTPPSQNLLQLDELNQDEIINYITHDDLSPYILQIDDQNKPFSYFEEGYQGHQSSQHESLYNNLDTYWNAYSHLQMFSQPDPLDSCLGNPVWEIEKTIQQRKDMIHETSTSKTDLYKLLDSDIETLQPYKKPKLTGYNIHDKRKNLVPILEGCTYFETPQYAPYISPPHHQASISQESNNIGYLLPDPAERFEAEKKLQETQDSPDFPNMALYSFLDPLKVNCDPHTGLENMCSSIIDSQEYSLPGKGRAIEMDMAQSVTPQVQSCLQDSISKQPYTLNNMIKNPSNIDGKRQFFQESQSAQYESLSSHTNLHGCFEKSQFNFHPHNEFKPTCTTIDEINSPMNAKILSFTSLTRTCLQASVSKGSRVLGDSIQDPSYPVKNLPRDLWMEKYNMGVENLHINSLSHQADIDGRLLLKGLTREEETENATRASPSPSDFIDIHVLKGNTHSSGNDIAASTSLVEAINIPPEIKCMPKGSISIGNHDPMGIKEKLNPSHSASVIGLVFAEKLMSPGSSRVTSNQLILALQRIGAFMVNMSPVLCYETTVWFEKLHKEMIQNNSEEKSAVELINLAIKLSHLKITMCFLGIIGVFANNGGDQLSLEILLKEGWEFLKLHFEEWRNLNVNDKNENQVKRKDFNKPDWKDPILWFHYLSRLSRHAELAVDSIYHLMNRWDDQQTTSKINAKHLSWYRSEIKVFHDSHLKYIHGGFYGRGEIRNIAFRGVKLSGKYTMSPCGSEGSWYKIYKFLSYSAQFHSSVGFDMCQEVHNFFVSLLEHMMKFQNGILNDDITYAVKIPGAKKLSSHRKPADENVEKIVKVISLAEYRVTVGFIGLVRVLYQNELPVVTLRLVLKSAWEFLQGIFSQWADFQFEKNLPQNLNRQCLNKHRITLDYTDPNELFNVLWQFQVVSRNPVPLHCLPRLLKSWNNDLANLKKLHPNDYNFEIKALLGETPLSWSKLLE</sequence>
<reference evidence="3" key="1">
    <citation type="journal article" date="2011" name="Proc. Natl. Acad. Sci. U.S.A.">
        <title>Obligate biotrophy features unraveled by the genomic analysis of rust fungi.</title>
        <authorList>
            <person name="Duplessis S."/>
            <person name="Cuomo C.A."/>
            <person name="Lin Y.-C."/>
            <person name="Aerts A."/>
            <person name="Tisserant E."/>
            <person name="Veneault-Fourrey C."/>
            <person name="Joly D.L."/>
            <person name="Hacquard S."/>
            <person name="Amselem J."/>
            <person name="Cantarel B.L."/>
            <person name="Chiu R."/>
            <person name="Coutinho P.M."/>
            <person name="Feau N."/>
            <person name="Field M."/>
            <person name="Frey P."/>
            <person name="Gelhaye E."/>
            <person name="Goldberg J."/>
            <person name="Grabherr M.G."/>
            <person name="Kodira C.D."/>
            <person name="Kohler A."/>
            <person name="Kuees U."/>
            <person name="Lindquist E.A."/>
            <person name="Lucas S.M."/>
            <person name="Mago R."/>
            <person name="Mauceli E."/>
            <person name="Morin E."/>
            <person name="Murat C."/>
            <person name="Pangilinan J.L."/>
            <person name="Park R."/>
            <person name="Pearson M."/>
            <person name="Quesneville H."/>
            <person name="Rouhier N."/>
            <person name="Sakthikumar S."/>
            <person name="Salamov A.A."/>
            <person name="Schmutz J."/>
            <person name="Selles B."/>
            <person name="Shapiro H."/>
            <person name="Tanguay P."/>
            <person name="Tuskan G.A."/>
            <person name="Henrissat B."/>
            <person name="Van de Peer Y."/>
            <person name="Rouze P."/>
            <person name="Ellis J.G."/>
            <person name="Dodds P.N."/>
            <person name="Schein J.E."/>
            <person name="Zhong S."/>
            <person name="Hamelin R.C."/>
            <person name="Grigoriev I.V."/>
            <person name="Szabo L.J."/>
            <person name="Martin F."/>
        </authorList>
    </citation>
    <scope>NUCLEOTIDE SEQUENCE [LARGE SCALE GENOMIC DNA]</scope>
    <source>
        <strain evidence="3">98AG31 / pathotype 3-4-7</strain>
    </source>
</reference>
<dbReference type="VEuPathDB" id="FungiDB:MELLADRAFT_102995"/>
<dbReference type="GeneID" id="18921836"/>
<name>F4RA77_MELLP</name>
<keyword evidence="3" id="KW-1185">Reference proteome</keyword>
<accession>F4RA77</accession>
<keyword evidence="1" id="KW-0732">Signal</keyword>
<gene>
    <name evidence="2" type="ORF">MELLADRAFT_102995</name>
</gene>
<dbReference type="OrthoDB" id="10437183at2759"/>
<evidence type="ECO:0000313" key="2">
    <source>
        <dbReference type="EMBL" id="EGG10828.1"/>
    </source>
</evidence>
<organism evidence="3">
    <name type="scientific">Melampsora larici-populina (strain 98AG31 / pathotype 3-4-7)</name>
    <name type="common">Poplar leaf rust fungus</name>
    <dbReference type="NCBI Taxonomy" id="747676"/>
    <lineage>
        <taxon>Eukaryota</taxon>
        <taxon>Fungi</taxon>
        <taxon>Dikarya</taxon>
        <taxon>Basidiomycota</taxon>
        <taxon>Pucciniomycotina</taxon>
        <taxon>Pucciniomycetes</taxon>
        <taxon>Pucciniales</taxon>
        <taxon>Melampsoraceae</taxon>
        <taxon>Melampsora</taxon>
    </lineage>
</organism>
<dbReference type="Proteomes" id="UP000001072">
    <property type="component" value="Unassembled WGS sequence"/>
</dbReference>
<evidence type="ECO:0000313" key="3">
    <source>
        <dbReference type="Proteomes" id="UP000001072"/>
    </source>
</evidence>
<dbReference type="KEGG" id="mlr:MELLADRAFT_102995"/>
<dbReference type="InParanoid" id="F4RA77"/>
<dbReference type="EMBL" id="GL883094">
    <property type="protein sequence ID" value="EGG10828.1"/>
    <property type="molecule type" value="Genomic_DNA"/>
</dbReference>
<dbReference type="HOGENOM" id="CLU_315943_0_0_1"/>